<evidence type="ECO:0000313" key="3">
    <source>
        <dbReference type="EMBL" id="CAD5235167.1"/>
    </source>
</evidence>
<dbReference type="Proteomes" id="UP000582659">
    <property type="component" value="Unassembled WGS sequence"/>
</dbReference>
<dbReference type="WBParaSite" id="BXY_0115200.1">
    <property type="protein sequence ID" value="BXY_0115200.1"/>
    <property type="gene ID" value="BXY_0115200"/>
</dbReference>
<dbReference type="EMBL" id="CAJFDI010000006">
    <property type="protein sequence ID" value="CAD5235167.1"/>
    <property type="molecule type" value="Genomic_DNA"/>
</dbReference>
<evidence type="ECO:0000313" key="5">
    <source>
        <dbReference type="Proteomes" id="UP000659654"/>
    </source>
</evidence>
<name>A0A1I7RKB8_BURXY</name>
<feature type="chain" id="PRO_5035359135" evidence="1">
    <location>
        <begin position="19"/>
        <end position="146"/>
    </location>
</feature>
<dbReference type="OrthoDB" id="5859386at2759"/>
<keyword evidence="1" id="KW-0732">Signal</keyword>
<dbReference type="InterPro" id="IPR007110">
    <property type="entry name" value="Ig-like_dom"/>
</dbReference>
<feature type="signal peptide" evidence="1">
    <location>
        <begin position="1"/>
        <end position="18"/>
    </location>
</feature>
<dbReference type="EMBL" id="CAJFCV020000006">
    <property type="protein sequence ID" value="CAG9131389.1"/>
    <property type="molecule type" value="Genomic_DNA"/>
</dbReference>
<evidence type="ECO:0000256" key="1">
    <source>
        <dbReference type="SAM" id="SignalP"/>
    </source>
</evidence>
<sequence>MLMFKIVLVVTLLSNVITTSTYACAATAPPSQPTTIPATTSTTTTSTGTTECGTSCSQVTLKMDSENSRPINQTAKENAGNGCPGFVLDCGGTSDDSAVIFTWYRSGTDVGSTFGTGTVTATVICSANNQLTLEGSVVDSVECIST</sequence>
<protein>
    <submittedName>
        <fullName evidence="3">(pine wood nematode) hypothetical protein</fullName>
    </submittedName>
    <submittedName>
        <fullName evidence="6">Ig-like domain-containing protein</fullName>
    </submittedName>
</protein>
<reference evidence="3" key="2">
    <citation type="submission" date="2020-09" db="EMBL/GenBank/DDBJ databases">
        <authorList>
            <person name="Kikuchi T."/>
        </authorList>
    </citation>
    <scope>NUCLEOTIDE SEQUENCE</scope>
    <source>
        <strain evidence="3">Ka4C1</strain>
    </source>
</reference>
<dbReference type="Proteomes" id="UP000095284">
    <property type="component" value="Unplaced"/>
</dbReference>
<dbReference type="PROSITE" id="PS51257">
    <property type="entry name" value="PROKAR_LIPOPROTEIN"/>
    <property type="match status" value="1"/>
</dbReference>
<reference evidence="6" key="1">
    <citation type="submission" date="2016-11" db="UniProtKB">
        <authorList>
            <consortium name="WormBaseParasite"/>
        </authorList>
    </citation>
    <scope>IDENTIFICATION</scope>
</reference>
<feature type="domain" description="Ig-like" evidence="2">
    <location>
        <begin position="70"/>
        <end position="146"/>
    </location>
</feature>
<evidence type="ECO:0000313" key="6">
    <source>
        <dbReference type="WBParaSite" id="BXY_0115200.1"/>
    </source>
</evidence>
<evidence type="ECO:0000259" key="2">
    <source>
        <dbReference type="PROSITE" id="PS50835"/>
    </source>
</evidence>
<keyword evidence="5" id="KW-1185">Reference proteome</keyword>
<dbReference type="PROSITE" id="PS50835">
    <property type="entry name" value="IG_LIKE"/>
    <property type="match status" value="1"/>
</dbReference>
<dbReference type="Proteomes" id="UP000659654">
    <property type="component" value="Unassembled WGS sequence"/>
</dbReference>
<gene>
    <name evidence="3" type="ORF">BXYJ_LOCUS15258</name>
</gene>
<organism evidence="4 6">
    <name type="scientific">Bursaphelenchus xylophilus</name>
    <name type="common">Pinewood nematode worm</name>
    <name type="synonym">Aphelenchoides xylophilus</name>
    <dbReference type="NCBI Taxonomy" id="6326"/>
    <lineage>
        <taxon>Eukaryota</taxon>
        <taxon>Metazoa</taxon>
        <taxon>Ecdysozoa</taxon>
        <taxon>Nematoda</taxon>
        <taxon>Chromadorea</taxon>
        <taxon>Rhabditida</taxon>
        <taxon>Tylenchina</taxon>
        <taxon>Tylenchomorpha</taxon>
        <taxon>Aphelenchoidea</taxon>
        <taxon>Aphelenchoididae</taxon>
        <taxon>Bursaphelenchus</taxon>
    </lineage>
</organism>
<dbReference type="AlphaFoldDB" id="A0A1I7RKB8"/>
<evidence type="ECO:0000313" key="4">
    <source>
        <dbReference type="Proteomes" id="UP000095284"/>
    </source>
</evidence>
<proteinExistence type="predicted"/>
<accession>A0A1I7RKB8</accession>